<keyword evidence="3" id="KW-1185">Reference proteome</keyword>
<accession>A0A9N7UHD2</accession>
<feature type="region of interest" description="Disordered" evidence="1">
    <location>
        <begin position="82"/>
        <end position="120"/>
    </location>
</feature>
<protein>
    <submittedName>
        <fullName evidence="2">Uncharacterized protein</fullName>
    </submittedName>
</protein>
<feature type="compositionally biased region" description="Polar residues" evidence="1">
    <location>
        <begin position="111"/>
        <end position="120"/>
    </location>
</feature>
<feature type="compositionally biased region" description="Low complexity" evidence="1">
    <location>
        <begin position="87"/>
        <end position="98"/>
    </location>
</feature>
<name>A0A9N7UHD2_PLEPL</name>
<dbReference type="EMBL" id="CADEAL010001269">
    <property type="protein sequence ID" value="CAB1430810.1"/>
    <property type="molecule type" value="Genomic_DNA"/>
</dbReference>
<dbReference type="AlphaFoldDB" id="A0A9N7UHD2"/>
<evidence type="ECO:0000313" key="3">
    <source>
        <dbReference type="Proteomes" id="UP001153269"/>
    </source>
</evidence>
<gene>
    <name evidence="2" type="ORF">PLEPLA_LOCUS18799</name>
</gene>
<organism evidence="2 3">
    <name type="scientific">Pleuronectes platessa</name>
    <name type="common">European plaice</name>
    <dbReference type="NCBI Taxonomy" id="8262"/>
    <lineage>
        <taxon>Eukaryota</taxon>
        <taxon>Metazoa</taxon>
        <taxon>Chordata</taxon>
        <taxon>Craniata</taxon>
        <taxon>Vertebrata</taxon>
        <taxon>Euteleostomi</taxon>
        <taxon>Actinopterygii</taxon>
        <taxon>Neopterygii</taxon>
        <taxon>Teleostei</taxon>
        <taxon>Neoteleostei</taxon>
        <taxon>Acanthomorphata</taxon>
        <taxon>Carangaria</taxon>
        <taxon>Pleuronectiformes</taxon>
        <taxon>Pleuronectoidei</taxon>
        <taxon>Pleuronectidae</taxon>
        <taxon>Pleuronectes</taxon>
    </lineage>
</organism>
<evidence type="ECO:0000313" key="2">
    <source>
        <dbReference type="EMBL" id="CAB1430810.1"/>
    </source>
</evidence>
<proteinExistence type="predicted"/>
<sequence length="120" mass="13276">MVLKPAGLATGKADIHAELWRKTHPVWTGKLSVRRRKRARSAKRKGFLEKRRYKPYPSSHKMDNPCGVLHRVFNMSLSLVPVEQDSGPRGPQGLQGLQTAGSGPWSVHTWIPSSSPTSPG</sequence>
<feature type="region of interest" description="Disordered" evidence="1">
    <location>
        <begin position="32"/>
        <end position="64"/>
    </location>
</feature>
<comment type="caution">
    <text evidence="2">The sequence shown here is derived from an EMBL/GenBank/DDBJ whole genome shotgun (WGS) entry which is preliminary data.</text>
</comment>
<dbReference type="Proteomes" id="UP001153269">
    <property type="component" value="Unassembled WGS sequence"/>
</dbReference>
<evidence type="ECO:0000256" key="1">
    <source>
        <dbReference type="SAM" id="MobiDB-lite"/>
    </source>
</evidence>
<feature type="compositionally biased region" description="Basic residues" evidence="1">
    <location>
        <begin position="32"/>
        <end position="45"/>
    </location>
</feature>
<reference evidence="2" key="1">
    <citation type="submission" date="2020-03" db="EMBL/GenBank/DDBJ databases">
        <authorList>
            <person name="Weist P."/>
        </authorList>
    </citation>
    <scope>NUCLEOTIDE SEQUENCE</scope>
</reference>